<sequence>MITCTFLKTTKNPPHRTKTVG</sequence>
<feature type="compositionally biased region" description="Polar residues" evidence="1">
    <location>
        <begin position="1"/>
        <end position="12"/>
    </location>
</feature>
<proteinExistence type="predicted"/>
<evidence type="ECO:0000313" key="2">
    <source>
        <dbReference type="EMBL" id="JAH46734.1"/>
    </source>
</evidence>
<organism evidence="2">
    <name type="scientific">Anguilla anguilla</name>
    <name type="common">European freshwater eel</name>
    <name type="synonym">Muraena anguilla</name>
    <dbReference type="NCBI Taxonomy" id="7936"/>
    <lineage>
        <taxon>Eukaryota</taxon>
        <taxon>Metazoa</taxon>
        <taxon>Chordata</taxon>
        <taxon>Craniata</taxon>
        <taxon>Vertebrata</taxon>
        <taxon>Euteleostomi</taxon>
        <taxon>Actinopterygii</taxon>
        <taxon>Neopterygii</taxon>
        <taxon>Teleostei</taxon>
        <taxon>Anguilliformes</taxon>
        <taxon>Anguillidae</taxon>
        <taxon>Anguilla</taxon>
    </lineage>
</organism>
<accession>A0A0E9SZJ2</accession>
<name>A0A0E9SZJ2_ANGAN</name>
<protein>
    <submittedName>
        <fullName evidence="2">Uncharacterized protein</fullName>
    </submittedName>
</protein>
<reference evidence="2" key="2">
    <citation type="journal article" date="2015" name="Fish Shellfish Immunol.">
        <title>Early steps in the European eel (Anguilla anguilla)-Vibrio vulnificus interaction in the gills: Role of the RtxA13 toxin.</title>
        <authorList>
            <person name="Callol A."/>
            <person name="Pajuelo D."/>
            <person name="Ebbesson L."/>
            <person name="Teles M."/>
            <person name="MacKenzie S."/>
            <person name="Amaro C."/>
        </authorList>
    </citation>
    <scope>NUCLEOTIDE SEQUENCE</scope>
</reference>
<evidence type="ECO:0000256" key="1">
    <source>
        <dbReference type="SAM" id="MobiDB-lite"/>
    </source>
</evidence>
<dbReference type="AlphaFoldDB" id="A0A0E9SZJ2"/>
<dbReference type="EMBL" id="GBXM01061843">
    <property type="protein sequence ID" value="JAH46734.1"/>
    <property type="molecule type" value="Transcribed_RNA"/>
</dbReference>
<reference evidence="2" key="1">
    <citation type="submission" date="2014-11" db="EMBL/GenBank/DDBJ databases">
        <authorList>
            <person name="Amaro Gonzalez C."/>
        </authorList>
    </citation>
    <scope>NUCLEOTIDE SEQUENCE</scope>
</reference>
<feature type="region of interest" description="Disordered" evidence="1">
    <location>
        <begin position="1"/>
        <end position="21"/>
    </location>
</feature>